<comment type="caution">
    <text evidence="3">The sequence shown here is derived from an EMBL/GenBank/DDBJ whole genome shotgun (WGS) entry which is preliminary data.</text>
</comment>
<dbReference type="EMBL" id="MLYV02000255">
    <property type="protein sequence ID" value="PSS29813.1"/>
    <property type="molecule type" value="Genomic_DNA"/>
</dbReference>
<feature type="non-terminal residue" evidence="3">
    <location>
        <position position="1"/>
    </location>
</feature>
<protein>
    <recommendedName>
        <fullName evidence="2">EF-hand domain-containing protein</fullName>
    </recommendedName>
</protein>
<dbReference type="InterPro" id="IPR018247">
    <property type="entry name" value="EF_Hand_1_Ca_BS"/>
</dbReference>
<dbReference type="InterPro" id="IPR002048">
    <property type="entry name" value="EF_hand_dom"/>
</dbReference>
<gene>
    <name evidence="3" type="ORF">PHLCEN_2v2709</name>
</gene>
<dbReference type="STRING" id="98765.A0A2R6RIG3"/>
<organism evidence="3 4">
    <name type="scientific">Hermanssonia centrifuga</name>
    <dbReference type="NCBI Taxonomy" id="98765"/>
    <lineage>
        <taxon>Eukaryota</taxon>
        <taxon>Fungi</taxon>
        <taxon>Dikarya</taxon>
        <taxon>Basidiomycota</taxon>
        <taxon>Agaricomycotina</taxon>
        <taxon>Agaricomycetes</taxon>
        <taxon>Polyporales</taxon>
        <taxon>Meruliaceae</taxon>
        <taxon>Hermanssonia</taxon>
    </lineage>
</organism>
<evidence type="ECO:0000313" key="4">
    <source>
        <dbReference type="Proteomes" id="UP000186601"/>
    </source>
</evidence>
<keyword evidence="1" id="KW-0175">Coiled coil</keyword>
<feature type="coiled-coil region" evidence="1">
    <location>
        <begin position="1435"/>
        <end position="1462"/>
    </location>
</feature>
<name>A0A2R6RIG3_9APHY</name>
<dbReference type="PROSITE" id="PS50222">
    <property type="entry name" value="EF_HAND_2"/>
    <property type="match status" value="1"/>
</dbReference>
<accession>A0A2R6RIG3</accession>
<dbReference type="PROSITE" id="PS00018">
    <property type="entry name" value="EF_HAND_1"/>
    <property type="match status" value="1"/>
</dbReference>
<sequence>KFSLHNLRRRFKSTSSIDAESALEVTLARPPPHRSRSTYMDDVQAGFYDRLSNSDDPLASFRSPTIYKALPPIPASPIFTESQSQLAAFFIPNTPVALDIDSPWQTSTPRMLSDSPELQISSPQAEKFDSVSTSRPTVALGWSMTPTVDYTRNFQTQEETQSRYVSDRSPSGGDHVVDGLAEVAWKLNNIVVSRAEKPVLGDKVEAMTEEAGWMSQLIVQPTQATIDVGGVVQGIKNGLDSFMEDLPWIMKGLDEVAKIHPFLGGAIFAFQAVFELQMTRQENDNRIKSLYVSMKDMIQVLVQLRDIKDPCDIGPDGQTLESRLKSLSDGAAEDIKSCANACDAYNKKRLLVKVLKSKIWESKLVDFIARFTKRQAEFEFALVIHTTKAVDSTKRTVESIDEKIAALTSLLLEQFHQFTPQIEIDLARKIEEKGGIEAMKSNDFLLRDLDGFQGGFASGMKQRSSFKAVRESSASYEKKTRGVNERSSQRSTFTLQDLKDELHEDWETAIRKNMETFEGKFALQQRHLQLALSKFIREENNRLIDEVNKGPHDQIKNKELRMIWKEMGWRRNVKARLFVMTLRDYFRDKASSRAGTGIITAGQGFSSDPKRCDEWAFEYININYLQSIMEAFDDDGSGHVTITEVNQFTEALPPTIQWSLPHWIAYWAIGWQMTSTCYRNKILQLFGHMFAMRPRILPENRYWADYYLSKVWKVGVEVTKSLRALSNVPENLEGRFKAYVDYEEERIRKNLEDIRYDIDALGTVYVVAGPGRIEKHIFPLMYLLLKRDIEIFHAAKTDVLHNDELWDAAESLLYVYDAIMLRHRDLAALFQQQKLDVGQQMKRFACEMVRFEVCHWSLRSLNNQFDYFHNPSELWKISHLQTYTEEDPVGEPEVGQWKSKTSLLNYPIQDQHPVRCELYEIEDATVHEAELQASSPLKTILGQWNGFIYDQHSYPIFLMTSFCACVSEKADEDFQARGFSNGATYEVSGRCCQDSDAHIIVTFRIQFSEGYTQYFIGHLGADGNLVGTQGWDDNASRHPYQFILSRLPAETICFRPSPVEFCLSKPRALWRFATRAVRSQVLRQMWSWTYFAERRNMRIRHIELEHRLYYNGRVLDEEELAEQVRVRQALTIRDASFYRSIRVHQQRVIPTHTGCICDSCGYAISGARLMCLDCQPPEAYYGATVDFCDDPKCYRTTIAPEKGPDLLKPHVQGHTFLKTRTIMLYRDQAYLDRMAKRALAACRTHFQEHGPSSSSMVQYLPAAGTVGGRNDTGDTSNGPVAVGTVLVDHSTVDPTINLKAPSFALDVAQSATSTPDTAGANKGSSQTASTKCAICSLDMQQPCWFCVHCYDLDNKLFFICYSCETQRLLKCVSCENLYQQPTWYYGSKEGDNFMCNKCNARGVSPPEVIRQEQHTYLHASVTCKEECKEASGKHSTSAEEKIANLEEKMGQMQEHILRVEKTLETVLAKLLEGYSPSPPVYATPATGLTLL</sequence>
<feature type="domain" description="EF-hand" evidence="2">
    <location>
        <begin position="620"/>
        <end position="655"/>
    </location>
</feature>
<proteinExistence type="predicted"/>
<evidence type="ECO:0000259" key="2">
    <source>
        <dbReference type="PROSITE" id="PS50222"/>
    </source>
</evidence>
<reference evidence="3 4" key="1">
    <citation type="submission" date="2018-02" db="EMBL/GenBank/DDBJ databases">
        <title>Genome sequence of the basidiomycete white-rot fungus Phlebia centrifuga.</title>
        <authorList>
            <person name="Granchi Z."/>
            <person name="Peng M."/>
            <person name="de Vries R.P."/>
            <person name="Hilden K."/>
            <person name="Makela M.R."/>
            <person name="Grigoriev I."/>
            <person name="Riley R."/>
        </authorList>
    </citation>
    <scope>NUCLEOTIDE SEQUENCE [LARGE SCALE GENOMIC DNA]</scope>
    <source>
        <strain evidence="3 4">FBCC195</strain>
    </source>
</reference>
<evidence type="ECO:0000256" key="1">
    <source>
        <dbReference type="SAM" id="Coils"/>
    </source>
</evidence>
<dbReference type="Proteomes" id="UP000186601">
    <property type="component" value="Unassembled WGS sequence"/>
</dbReference>
<evidence type="ECO:0000313" key="3">
    <source>
        <dbReference type="EMBL" id="PSS29813.1"/>
    </source>
</evidence>
<keyword evidence="4" id="KW-1185">Reference proteome</keyword>
<dbReference type="OrthoDB" id="2122982at2759"/>
<dbReference type="GO" id="GO:0005509">
    <property type="term" value="F:calcium ion binding"/>
    <property type="evidence" value="ECO:0007669"/>
    <property type="project" value="InterPro"/>
</dbReference>